<keyword evidence="3 4" id="KW-0408">Iron</keyword>
<gene>
    <name evidence="7" type="ORF">F4Y60_04785</name>
</gene>
<dbReference type="GO" id="GO:0009055">
    <property type="term" value="F:electron transfer activity"/>
    <property type="evidence" value="ECO:0007669"/>
    <property type="project" value="InterPro"/>
</dbReference>
<proteinExistence type="predicted"/>
<name>A0A6B0Y0I0_9RHOB</name>
<evidence type="ECO:0000313" key="7">
    <source>
        <dbReference type="EMBL" id="MXY33399.1"/>
    </source>
</evidence>
<evidence type="ECO:0000256" key="3">
    <source>
        <dbReference type="ARBA" id="ARBA00023004"/>
    </source>
</evidence>
<feature type="signal peptide" evidence="5">
    <location>
        <begin position="1"/>
        <end position="22"/>
    </location>
</feature>
<evidence type="ECO:0000256" key="5">
    <source>
        <dbReference type="SAM" id="SignalP"/>
    </source>
</evidence>
<keyword evidence="5" id="KW-0732">Signal</keyword>
<dbReference type="InterPro" id="IPR036909">
    <property type="entry name" value="Cyt_c-like_dom_sf"/>
</dbReference>
<evidence type="ECO:0000256" key="2">
    <source>
        <dbReference type="ARBA" id="ARBA00022723"/>
    </source>
</evidence>
<dbReference type="PROSITE" id="PS51007">
    <property type="entry name" value="CYTC"/>
    <property type="match status" value="1"/>
</dbReference>
<dbReference type="SUPFAM" id="SSF46626">
    <property type="entry name" value="Cytochrome c"/>
    <property type="match status" value="1"/>
</dbReference>
<dbReference type="InterPro" id="IPR009056">
    <property type="entry name" value="Cyt_c-like_dom"/>
</dbReference>
<evidence type="ECO:0000256" key="4">
    <source>
        <dbReference type="PROSITE-ProRule" id="PRU00433"/>
    </source>
</evidence>
<protein>
    <recommendedName>
        <fullName evidence="6">Cytochrome c domain-containing protein</fullName>
    </recommendedName>
</protein>
<reference evidence="7" key="1">
    <citation type="submission" date="2019-09" db="EMBL/GenBank/DDBJ databases">
        <title>Characterisation of the sponge microbiome using genome-centric metagenomics.</title>
        <authorList>
            <person name="Engelberts J.P."/>
            <person name="Robbins S.J."/>
            <person name="De Goeij J.M."/>
            <person name="Aranda M."/>
            <person name="Bell S.C."/>
            <person name="Webster N.S."/>
        </authorList>
    </citation>
    <scope>NUCLEOTIDE SEQUENCE</scope>
    <source>
        <strain evidence="7">SB0664_bin_43</strain>
    </source>
</reference>
<dbReference type="AlphaFoldDB" id="A0A6B0Y0I0"/>
<evidence type="ECO:0000259" key="6">
    <source>
        <dbReference type="PROSITE" id="PS51007"/>
    </source>
</evidence>
<dbReference type="GO" id="GO:0046872">
    <property type="term" value="F:metal ion binding"/>
    <property type="evidence" value="ECO:0007669"/>
    <property type="project" value="UniProtKB-KW"/>
</dbReference>
<dbReference type="EMBL" id="VXRY01000188">
    <property type="protein sequence ID" value="MXY33399.1"/>
    <property type="molecule type" value="Genomic_DNA"/>
</dbReference>
<dbReference type="GO" id="GO:0020037">
    <property type="term" value="F:heme binding"/>
    <property type="evidence" value="ECO:0007669"/>
    <property type="project" value="InterPro"/>
</dbReference>
<organism evidence="7">
    <name type="scientific">Boseongicola sp. SB0664_bin_43</name>
    <dbReference type="NCBI Taxonomy" id="2604844"/>
    <lineage>
        <taxon>Bacteria</taxon>
        <taxon>Pseudomonadati</taxon>
        <taxon>Pseudomonadota</taxon>
        <taxon>Alphaproteobacteria</taxon>
        <taxon>Rhodobacterales</taxon>
        <taxon>Paracoccaceae</taxon>
        <taxon>Boseongicola</taxon>
    </lineage>
</organism>
<keyword evidence="2 4" id="KW-0479">Metal-binding</keyword>
<accession>A0A6B0Y0I0</accession>
<dbReference type="Gene3D" id="1.10.760.10">
    <property type="entry name" value="Cytochrome c-like domain"/>
    <property type="match status" value="1"/>
</dbReference>
<evidence type="ECO:0000256" key="1">
    <source>
        <dbReference type="ARBA" id="ARBA00022617"/>
    </source>
</evidence>
<sequence>MLKRTLTAAFLLFASDAGLASADDDRQIRLSVPAVLSESGLMKYMLPRFTLKTQVRVELVSPGEPADVALGDAGTPVFVGMCQTWSIEVLAPGNKGASRFAYWIADPTGQSAITGFKVDGNQPFALPVEEEEIDAGQFYDGDRLRGRQVSRTHCGRCHVTARGDESLGIGSTPSFFALRSFEDWDVRFSIFYVLKPHGAFTQVEDVTEPFPEERPSPIAPIELTLDDIDAILAYVASIEPAALGAPLAGQ</sequence>
<keyword evidence="1 4" id="KW-0349">Heme</keyword>
<comment type="caution">
    <text evidence="7">The sequence shown here is derived from an EMBL/GenBank/DDBJ whole genome shotgun (WGS) entry which is preliminary data.</text>
</comment>
<feature type="domain" description="Cytochrome c" evidence="6">
    <location>
        <begin position="141"/>
        <end position="239"/>
    </location>
</feature>
<feature type="chain" id="PRO_5025360178" description="Cytochrome c domain-containing protein" evidence="5">
    <location>
        <begin position="23"/>
        <end position="250"/>
    </location>
</feature>